<dbReference type="CDD" id="cd10917">
    <property type="entry name" value="CE4_NodB_like_6s_7s"/>
    <property type="match status" value="1"/>
</dbReference>
<dbReference type="EC" id="3.-.-.-" evidence="4"/>
<dbReference type="PANTHER" id="PTHR10587:SF133">
    <property type="entry name" value="CHITIN DEACETYLASE 1-RELATED"/>
    <property type="match status" value="1"/>
</dbReference>
<dbReference type="GO" id="GO:0016787">
    <property type="term" value="F:hydrolase activity"/>
    <property type="evidence" value="ECO:0007669"/>
    <property type="project" value="UniProtKB-KW"/>
</dbReference>
<dbReference type="Proteomes" id="UP001597343">
    <property type="component" value="Unassembled WGS sequence"/>
</dbReference>
<dbReference type="RefSeq" id="WP_386043621.1">
    <property type="nucleotide sequence ID" value="NZ_JBHUIO010000002.1"/>
</dbReference>
<proteinExistence type="predicted"/>
<evidence type="ECO:0000256" key="1">
    <source>
        <dbReference type="ARBA" id="ARBA00022723"/>
    </source>
</evidence>
<reference evidence="5" key="1">
    <citation type="journal article" date="2019" name="Int. J. Syst. Evol. Microbiol.">
        <title>The Global Catalogue of Microorganisms (GCM) 10K type strain sequencing project: providing services to taxonomists for standard genome sequencing and annotation.</title>
        <authorList>
            <consortium name="The Broad Institute Genomics Platform"/>
            <consortium name="The Broad Institute Genome Sequencing Center for Infectious Disease"/>
            <person name="Wu L."/>
            <person name="Ma J."/>
        </authorList>
    </citation>
    <scope>NUCLEOTIDE SEQUENCE [LARGE SCALE GENOMIC DNA]</scope>
    <source>
        <strain evidence="5">CGMCC 1.13574</strain>
    </source>
</reference>
<keyword evidence="2 4" id="KW-0378">Hydrolase</keyword>
<dbReference type="InterPro" id="IPR002509">
    <property type="entry name" value="NODB_dom"/>
</dbReference>
<evidence type="ECO:0000259" key="3">
    <source>
        <dbReference type="PROSITE" id="PS51677"/>
    </source>
</evidence>
<evidence type="ECO:0000313" key="4">
    <source>
        <dbReference type="EMBL" id="MFD2168685.1"/>
    </source>
</evidence>
<evidence type="ECO:0000313" key="5">
    <source>
        <dbReference type="Proteomes" id="UP001597343"/>
    </source>
</evidence>
<feature type="domain" description="NodB homology" evidence="3">
    <location>
        <begin position="1"/>
        <end position="181"/>
    </location>
</feature>
<comment type="caution">
    <text evidence="4">The sequence shown here is derived from an EMBL/GenBank/DDBJ whole genome shotgun (WGS) entry which is preliminary data.</text>
</comment>
<keyword evidence="5" id="KW-1185">Reference proteome</keyword>
<accession>A0ABW4ZSN8</accession>
<dbReference type="InterPro" id="IPR050248">
    <property type="entry name" value="Polysacc_deacetylase_ArnD"/>
</dbReference>
<name>A0ABW4ZSN8_9BACL</name>
<dbReference type="PANTHER" id="PTHR10587">
    <property type="entry name" value="GLYCOSYL TRANSFERASE-RELATED"/>
    <property type="match status" value="1"/>
</dbReference>
<dbReference type="InterPro" id="IPR011330">
    <property type="entry name" value="Glyco_hydro/deAcase_b/a-brl"/>
</dbReference>
<dbReference type="SUPFAM" id="SSF88713">
    <property type="entry name" value="Glycoside hydrolase/deacetylase"/>
    <property type="match status" value="1"/>
</dbReference>
<evidence type="ECO:0000256" key="2">
    <source>
        <dbReference type="ARBA" id="ARBA00022801"/>
    </source>
</evidence>
<dbReference type="EMBL" id="JBHUIO010000002">
    <property type="protein sequence ID" value="MFD2168685.1"/>
    <property type="molecule type" value="Genomic_DNA"/>
</dbReference>
<dbReference type="Pfam" id="PF01522">
    <property type="entry name" value="Polysacc_deac_1"/>
    <property type="match status" value="1"/>
</dbReference>
<organism evidence="4 5">
    <name type="scientific">Tumebacillus lipolyticus</name>
    <dbReference type="NCBI Taxonomy" id="1280370"/>
    <lineage>
        <taxon>Bacteria</taxon>
        <taxon>Bacillati</taxon>
        <taxon>Bacillota</taxon>
        <taxon>Bacilli</taxon>
        <taxon>Bacillales</taxon>
        <taxon>Alicyclobacillaceae</taxon>
        <taxon>Tumebacillus</taxon>
    </lineage>
</organism>
<protein>
    <submittedName>
        <fullName evidence="4">Polysaccharide deacetylase family protein</fullName>
        <ecNumber evidence="4">3.-.-.-</ecNumber>
    </submittedName>
</protein>
<keyword evidence="1" id="KW-0479">Metal-binding</keyword>
<dbReference type="PROSITE" id="PS51677">
    <property type="entry name" value="NODB"/>
    <property type="match status" value="1"/>
</dbReference>
<dbReference type="Gene3D" id="3.20.20.370">
    <property type="entry name" value="Glycoside hydrolase/deacetylase"/>
    <property type="match status" value="1"/>
</dbReference>
<gene>
    <name evidence="4" type="ORF">ACFSOY_01450</name>
</gene>
<sequence length="195" mass="22287">MVALSFDDGPDLEFTPQILDILKRENVKATFFLLGKRSKMYPHIVQRIVAEGHSIGNHTWDHPILTKSTPQKIRAEIQKTDDVLFKIVGFHTYMFRPPYGEATTANVFQITKMNYKVIDWSVDTRDWIASSPDQILNIVNQTVKPGAIILGHSAGPKQIQHTVNSLPDMIRMLRAKNYKIVTIPELLNMKALEYE</sequence>